<feature type="transmembrane region" description="Helical" evidence="8">
    <location>
        <begin position="175"/>
        <end position="197"/>
    </location>
</feature>
<keyword evidence="3" id="KW-0999">Mitochondrion inner membrane</keyword>
<dbReference type="Proteomes" id="UP001149165">
    <property type="component" value="Unassembled WGS sequence"/>
</dbReference>
<evidence type="ECO:0000256" key="1">
    <source>
        <dbReference type="ARBA" id="ARBA00004434"/>
    </source>
</evidence>
<comment type="caution">
    <text evidence="10">The sequence shown here is derived from an EMBL/GenBank/DDBJ whole genome shotgun (WGS) entry which is preliminary data.</text>
</comment>
<evidence type="ECO:0000256" key="6">
    <source>
        <dbReference type="ARBA" id="ARBA00023136"/>
    </source>
</evidence>
<feature type="domain" description="Letm1 RBD" evidence="9">
    <location>
        <begin position="284"/>
        <end position="362"/>
    </location>
</feature>
<dbReference type="GO" id="GO:0005743">
    <property type="term" value="C:mitochondrial inner membrane"/>
    <property type="evidence" value="ECO:0007669"/>
    <property type="project" value="InterPro"/>
</dbReference>
<evidence type="ECO:0000256" key="2">
    <source>
        <dbReference type="ARBA" id="ARBA00022692"/>
    </source>
</evidence>
<evidence type="ECO:0000256" key="7">
    <source>
        <dbReference type="SAM" id="MobiDB-lite"/>
    </source>
</evidence>
<dbReference type="InterPro" id="IPR044202">
    <property type="entry name" value="LETM1/MDM38-like"/>
</dbReference>
<reference evidence="10" key="2">
    <citation type="journal article" date="2023" name="IMA Fungus">
        <title>Comparative genomic study of the Penicillium genus elucidates a diverse pangenome and 15 lateral gene transfer events.</title>
        <authorList>
            <person name="Petersen C."/>
            <person name="Sorensen T."/>
            <person name="Nielsen M.R."/>
            <person name="Sondergaard T.E."/>
            <person name="Sorensen J.L."/>
            <person name="Fitzpatrick D.A."/>
            <person name="Frisvad J.C."/>
            <person name="Nielsen K.L."/>
        </authorList>
    </citation>
    <scope>NUCLEOTIDE SEQUENCE</scope>
    <source>
        <strain evidence="10">IBT 30069</strain>
    </source>
</reference>
<dbReference type="PANTHER" id="PTHR14009">
    <property type="entry name" value="LEUCINE ZIPPER-EF-HAND CONTAINING TRANSMEMBRANE PROTEIN"/>
    <property type="match status" value="1"/>
</dbReference>
<keyword evidence="5" id="KW-0496">Mitochondrion</keyword>
<feature type="compositionally biased region" description="Polar residues" evidence="7">
    <location>
        <begin position="59"/>
        <end position="69"/>
    </location>
</feature>
<evidence type="ECO:0000256" key="3">
    <source>
        <dbReference type="ARBA" id="ARBA00022792"/>
    </source>
</evidence>
<dbReference type="OrthoDB" id="73691at2759"/>
<accession>A0A9W9GD55</accession>
<dbReference type="Pfam" id="PF07766">
    <property type="entry name" value="LETM1_RBD"/>
    <property type="match status" value="1"/>
</dbReference>
<comment type="subcellular location">
    <subcellularLocation>
        <location evidence="1">Mitochondrion inner membrane</location>
        <topology evidence="1">Single-pass membrane protein</topology>
    </subcellularLocation>
</comment>
<evidence type="ECO:0000256" key="5">
    <source>
        <dbReference type="ARBA" id="ARBA00023128"/>
    </source>
</evidence>
<name>A0A9W9GD55_9EURO</name>
<gene>
    <name evidence="10" type="ORF">N7456_000808</name>
</gene>
<keyword evidence="4 8" id="KW-1133">Transmembrane helix</keyword>
<protein>
    <recommendedName>
        <fullName evidence="9">Letm1 RBD domain-containing protein</fullName>
    </recommendedName>
</protein>
<evidence type="ECO:0000259" key="9">
    <source>
        <dbReference type="Pfam" id="PF07766"/>
    </source>
</evidence>
<keyword evidence="6 8" id="KW-0472">Membrane</keyword>
<sequence length="369" mass="40880">MLSLSRGHHVLRSSLRSQNHHLILLSPSNQLFSTSATLKSNRPPSQPPTDTKNDDGQPETPSTTFTTSVPIPGPDEINAPITTFPEEIDRPEQLPPTAPTRRKVFYYIGVGRAFLNFYKSGLKNAFANYRAAIPLRWELGIPAFIPSSPSTIGDKRLGRGQFQLVRRSARDIRRLIPFLMVLLICGEFTPFLIPVFGSAITPATCRIPSQAAKDRNAASKRKTLALKALEGNVSAINASTELETILRMSHPDWVRAANAKGVLSACAVLGLVKKHNRFAGRLLTGPVYRPRLNKYLEYLALDDALIRSGGGVKELSPDEVRFALDERGASDVAVEFSSEAKADVARREWLMKWLELREEQQKSLKTKTA</sequence>
<evidence type="ECO:0000256" key="4">
    <source>
        <dbReference type="ARBA" id="ARBA00022989"/>
    </source>
</evidence>
<dbReference type="InterPro" id="IPR033122">
    <property type="entry name" value="LETM1-like_RBD"/>
</dbReference>
<evidence type="ECO:0000313" key="10">
    <source>
        <dbReference type="EMBL" id="KAJ5116460.1"/>
    </source>
</evidence>
<keyword evidence="11" id="KW-1185">Reference proteome</keyword>
<feature type="region of interest" description="Disordered" evidence="7">
    <location>
        <begin position="35"/>
        <end position="74"/>
    </location>
</feature>
<dbReference type="EMBL" id="JAPQKH010000001">
    <property type="protein sequence ID" value="KAJ5116460.1"/>
    <property type="molecule type" value="Genomic_DNA"/>
</dbReference>
<proteinExistence type="predicted"/>
<reference evidence="10" key="1">
    <citation type="submission" date="2022-11" db="EMBL/GenBank/DDBJ databases">
        <authorList>
            <person name="Petersen C."/>
        </authorList>
    </citation>
    <scope>NUCLEOTIDE SEQUENCE</scope>
    <source>
        <strain evidence="10">IBT 30069</strain>
    </source>
</reference>
<dbReference type="PANTHER" id="PTHR14009:SF6">
    <property type="entry name" value="LETM1 RBD DOMAIN-CONTAINING PROTEIN"/>
    <property type="match status" value="1"/>
</dbReference>
<organism evidence="10 11">
    <name type="scientific">Penicillium angulare</name>
    <dbReference type="NCBI Taxonomy" id="116970"/>
    <lineage>
        <taxon>Eukaryota</taxon>
        <taxon>Fungi</taxon>
        <taxon>Dikarya</taxon>
        <taxon>Ascomycota</taxon>
        <taxon>Pezizomycotina</taxon>
        <taxon>Eurotiomycetes</taxon>
        <taxon>Eurotiomycetidae</taxon>
        <taxon>Eurotiales</taxon>
        <taxon>Aspergillaceae</taxon>
        <taxon>Penicillium</taxon>
    </lineage>
</organism>
<dbReference type="GO" id="GO:0030003">
    <property type="term" value="P:intracellular monoatomic cation homeostasis"/>
    <property type="evidence" value="ECO:0007669"/>
    <property type="project" value="TreeGrafter"/>
</dbReference>
<dbReference type="AlphaFoldDB" id="A0A9W9GD55"/>
<evidence type="ECO:0000313" key="11">
    <source>
        <dbReference type="Proteomes" id="UP001149165"/>
    </source>
</evidence>
<evidence type="ECO:0000256" key="8">
    <source>
        <dbReference type="SAM" id="Phobius"/>
    </source>
</evidence>
<keyword evidence="2 8" id="KW-0812">Transmembrane</keyword>